<reference evidence="2 3" key="1">
    <citation type="submission" date="2019-07" db="EMBL/GenBank/DDBJ databases">
        <title>Genomics analysis of Aphanomyces spp. identifies a new class of oomycete effector associated with host adaptation.</title>
        <authorList>
            <person name="Gaulin E."/>
        </authorList>
    </citation>
    <scope>NUCLEOTIDE SEQUENCE [LARGE SCALE GENOMIC DNA]</scope>
    <source>
        <strain evidence="2 3">ATCC 201684</strain>
    </source>
</reference>
<dbReference type="SUPFAM" id="SSF54277">
    <property type="entry name" value="CAD &amp; PB1 domains"/>
    <property type="match status" value="1"/>
</dbReference>
<feature type="compositionally biased region" description="Pro residues" evidence="1">
    <location>
        <begin position="210"/>
        <end position="229"/>
    </location>
</feature>
<feature type="region of interest" description="Disordered" evidence="1">
    <location>
        <begin position="207"/>
        <end position="251"/>
    </location>
</feature>
<proteinExistence type="predicted"/>
<sequence>MQTALKIGFRGEIHRIGVDLTSFGLPNLHAVFENTFGVLPGTYVVQYKDVDSNVVNVVTTEDFDTACCILLTMNESSSAKTLRFFAVLISKQTSIFDKVSTTVRQALDSIHNSKPSEQRSEDQTGATLTDTIHQTSASLGHTLQETLQKTVDGSKVVLDQAKKSWHDVELEHTLKQAAENIKVAAAGVSMYTQELVENIQKLHIAKPSTAPAPEPSPAPPITVPAPTPPAIQSEPTISPSEQAEPAQRTANETTKWAAELEIIHEIVPDADPTIVVALLETSKGDIQVVLDALTS</sequence>
<evidence type="ECO:0008006" key="4">
    <source>
        <dbReference type="Google" id="ProtNLM"/>
    </source>
</evidence>
<comment type="caution">
    <text evidence="2">The sequence shown here is derived from an EMBL/GenBank/DDBJ whole genome shotgun (WGS) entry which is preliminary data.</text>
</comment>
<organism evidence="2 3">
    <name type="scientific">Aphanomyces euteiches</name>
    <dbReference type="NCBI Taxonomy" id="100861"/>
    <lineage>
        <taxon>Eukaryota</taxon>
        <taxon>Sar</taxon>
        <taxon>Stramenopiles</taxon>
        <taxon>Oomycota</taxon>
        <taxon>Saprolegniomycetes</taxon>
        <taxon>Saprolegniales</taxon>
        <taxon>Verrucalvaceae</taxon>
        <taxon>Aphanomyces</taxon>
    </lineage>
</organism>
<dbReference type="AlphaFoldDB" id="A0A6G0WSU3"/>
<evidence type="ECO:0000313" key="2">
    <source>
        <dbReference type="EMBL" id="KAF0730512.1"/>
    </source>
</evidence>
<accession>A0A6G0WSU3</accession>
<keyword evidence="3" id="KW-1185">Reference proteome</keyword>
<gene>
    <name evidence="2" type="ORF">Ae201684_011935</name>
</gene>
<dbReference type="EMBL" id="VJMJ01000153">
    <property type="protein sequence ID" value="KAF0730512.1"/>
    <property type="molecule type" value="Genomic_DNA"/>
</dbReference>
<dbReference type="VEuPathDB" id="FungiDB:AeMF1_015879"/>
<evidence type="ECO:0000313" key="3">
    <source>
        <dbReference type="Proteomes" id="UP000481153"/>
    </source>
</evidence>
<protein>
    <recommendedName>
        <fullName evidence="4">PB1 domain-containing protein</fullName>
    </recommendedName>
</protein>
<dbReference type="Proteomes" id="UP000481153">
    <property type="component" value="Unassembled WGS sequence"/>
</dbReference>
<name>A0A6G0WSU3_9STRA</name>
<evidence type="ECO:0000256" key="1">
    <source>
        <dbReference type="SAM" id="MobiDB-lite"/>
    </source>
</evidence>